<comment type="caution">
    <text evidence="1">The sequence shown here is derived from an EMBL/GenBank/DDBJ whole genome shotgun (WGS) entry which is preliminary data.</text>
</comment>
<protein>
    <submittedName>
        <fullName evidence="1">Uncharacterized protein</fullName>
    </submittedName>
</protein>
<accession>A0A833YJH6</accession>
<reference evidence="1 2" key="1">
    <citation type="journal article" date="2020" name="Nature">
        <title>Six reference-quality genomes reveal evolution of bat adaptations.</title>
        <authorList>
            <person name="Jebb D."/>
            <person name="Huang Z."/>
            <person name="Pippel M."/>
            <person name="Hughes G.M."/>
            <person name="Lavrichenko K."/>
            <person name="Devanna P."/>
            <person name="Winkler S."/>
            <person name="Jermiin L.S."/>
            <person name="Skirmuntt E.C."/>
            <person name="Katzourakis A."/>
            <person name="Burkitt-Gray L."/>
            <person name="Ray D.A."/>
            <person name="Sullivan K.A.M."/>
            <person name="Roscito J.G."/>
            <person name="Kirilenko B.M."/>
            <person name="Davalos L.M."/>
            <person name="Corthals A.P."/>
            <person name="Power M.L."/>
            <person name="Jones G."/>
            <person name="Ransome R.D."/>
            <person name="Dechmann D.K.N."/>
            <person name="Locatelli A.G."/>
            <person name="Puechmaille S.J."/>
            <person name="Fedrigo O."/>
            <person name="Jarvis E.D."/>
            <person name="Hiller M."/>
            <person name="Vernes S.C."/>
            <person name="Myers E.W."/>
            <person name="Teeling E.C."/>
        </authorList>
    </citation>
    <scope>NUCLEOTIDE SEQUENCE [LARGE SCALE GENOMIC DNA]</scope>
    <source>
        <strain evidence="1">Bat1K_MPI-CBG_1</strain>
    </source>
</reference>
<proteinExistence type="predicted"/>
<organism evidence="1 2">
    <name type="scientific">Phyllostomus discolor</name>
    <name type="common">pale spear-nosed bat</name>
    <dbReference type="NCBI Taxonomy" id="89673"/>
    <lineage>
        <taxon>Eukaryota</taxon>
        <taxon>Metazoa</taxon>
        <taxon>Chordata</taxon>
        <taxon>Craniata</taxon>
        <taxon>Vertebrata</taxon>
        <taxon>Euteleostomi</taxon>
        <taxon>Mammalia</taxon>
        <taxon>Eutheria</taxon>
        <taxon>Laurasiatheria</taxon>
        <taxon>Chiroptera</taxon>
        <taxon>Yangochiroptera</taxon>
        <taxon>Phyllostomidae</taxon>
        <taxon>Phyllostominae</taxon>
        <taxon>Phyllostomus</taxon>
    </lineage>
</organism>
<name>A0A833YJH6_9CHIR</name>
<dbReference type="AlphaFoldDB" id="A0A833YJH6"/>
<evidence type="ECO:0000313" key="1">
    <source>
        <dbReference type="EMBL" id="KAF6074903.1"/>
    </source>
</evidence>
<dbReference type="Proteomes" id="UP000664940">
    <property type="component" value="Unassembled WGS sequence"/>
</dbReference>
<gene>
    <name evidence="1" type="ORF">HJG60_009314</name>
</gene>
<evidence type="ECO:0000313" key="2">
    <source>
        <dbReference type="Proteomes" id="UP000664940"/>
    </source>
</evidence>
<dbReference type="EMBL" id="JABVXQ010000015">
    <property type="protein sequence ID" value="KAF6074903.1"/>
    <property type="molecule type" value="Genomic_DNA"/>
</dbReference>
<sequence>MRASHVDLGCGRVWGEQRTQSDPKKIHTSPLPIPALHPLPHPGTQNRGVESILLTNVVEPQLWVLGWCSPPLGGVSVGGEEAHRAPSESVAHGCRSSSLRCYEGPQLSAMNRADTTPLASWLTFPWEGGRDTDRACQASLKKRTGSHTIDQELSVVKASASPSLEARRTCQDCLVDKGQD</sequence>